<dbReference type="RefSeq" id="WP_209407492.1">
    <property type="nucleotide sequence ID" value="NZ_JAGIYQ010000019.1"/>
</dbReference>
<name>A0A940NU43_9BACI</name>
<proteinExistence type="predicted"/>
<keyword evidence="1" id="KW-1133">Transmembrane helix</keyword>
<keyword evidence="1" id="KW-0812">Transmembrane</keyword>
<evidence type="ECO:0000256" key="1">
    <source>
        <dbReference type="SAM" id="Phobius"/>
    </source>
</evidence>
<dbReference type="InterPro" id="IPR047753">
    <property type="entry name" value="YtzI-like"/>
</dbReference>
<sequence length="46" mass="5218">MTWVYIISGVVIVAVFGAFVVSVNMGYGVKHKVDKLDDIKKNYREK</sequence>
<evidence type="ECO:0000313" key="3">
    <source>
        <dbReference type="Proteomes" id="UP000682134"/>
    </source>
</evidence>
<feature type="transmembrane region" description="Helical" evidence="1">
    <location>
        <begin position="6"/>
        <end position="27"/>
    </location>
</feature>
<dbReference type="NCBIfam" id="NF033232">
    <property type="entry name" value="small_YtzI"/>
    <property type="match status" value="1"/>
</dbReference>
<keyword evidence="1" id="KW-0472">Membrane</keyword>
<dbReference type="EMBL" id="JAGIYQ010000019">
    <property type="protein sequence ID" value="MBP0727162.1"/>
    <property type="molecule type" value="Genomic_DNA"/>
</dbReference>
<gene>
    <name evidence="2" type="primary">ytzI</name>
    <name evidence="2" type="ORF">J5Y03_18595</name>
</gene>
<accession>A0A940NU43</accession>
<dbReference type="AlphaFoldDB" id="A0A940NU43"/>
<comment type="caution">
    <text evidence="2">The sequence shown here is derived from an EMBL/GenBank/DDBJ whole genome shotgun (WGS) entry which is preliminary data.</text>
</comment>
<keyword evidence="3" id="KW-1185">Reference proteome</keyword>
<evidence type="ECO:0000313" key="2">
    <source>
        <dbReference type="EMBL" id="MBP0727162.1"/>
    </source>
</evidence>
<dbReference type="Proteomes" id="UP000682134">
    <property type="component" value="Unassembled WGS sequence"/>
</dbReference>
<organism evidence="2 3">
    <name type="scientific">Gottfriedia endophytica</name>
    <dbReference type="NCBI Taxonomy" id="2820819"/>
    <lineage>
        <taxon>Bacteria</taxon>
        <taxon>Bacillati</taxon>
        <taxon>Bacillota</taxon>
        <taxon>Bacilli</taxon>
        <taxon>Bacillales</taxon>
        <taxon>Bacillaceae</taxon>
        <taxon>Gottfriedia</taxon>
    </lineage>
</organism>
<protein>
    <submittedName>
        <fullName evidence="2">YtzI protein</fullName>
    </submittedName>
</protein>
<reference evidence="2" key="1">
    <citation type="submission" date="2021-04" db="EMBL/GenBank/DDBJ databases">
        <title>Genome seq and assembly of Bacillus sp.</title>
        <authorList>
            <person name="Chhetri G."/>
        </authorList>
    </citation>
    <scope>NUCLEOTIDE SEQUENCE</scope>
    <source>
        <strain evidence="2">RG28</strain>
    </source>
</reference>